<dbReference type="OrthoDB" id="4173028at2759"/>
<organism evidence="2 3">
    <name type="scientific">Zopfia rhizophila CBS 207.26</name>
    <dbReference type="NCBI Taxonomy" id="1314779"/>
    <lineage>
        <taxon>Eukaryota</taxon>
        <taxon>Fungi</taxon>
        <taxon>Dikarya</taxon>
        <taxon>Ascomycota</taxon>
        <taxon>Pezizomycotina</taxon>
        <taxon>Dothideomycetes</taxon>
        <taxon>Dothideomycetes incertae sedis</taxon>
        <taxon>Zopfiaceae</taxon>
        <taxon>Zopfia</taxon>
    </lineage>
</organism>
<reference evidence="2" key="1">
    <citation type="journal article" date="2020" name="Stud. Mycol.">
        <title>101 Dothideomycetes genomes: a test case for predicting lifestyles and emergence of pathogens.</title>
        <authorList>
            <person name="Haridas S."/>
            <person name="Albert R."/>
            <person name="Binder M."/>
            <person name="Bloem J."/>
            <person name="Labutti K."/>
            <person name="Salamov A."/>
            <person name="Andreopoulos B."/>
            <person name="Baker S."/>
            <person name="Barry K."/>
            <person name="Bills G."/>
            <person name="Bluhm B."/>
            <person name="Cannon C."/>
            <person name="Castanera R."/>
            <person name="Culley D."/>
            <person name="Daum C."/>
            <person name="Ezra D."/>
            <person name="Gonzalez J."/>
            <person name="Henrissat B."/>
            <person name="Kuo A."/>
            <person name="Liang C."/>
            <person name="Lipzen A."/>
            <person name="Lutzoni F."/>
            <person name="Magnuson J."/>
            <person name="Mondo S."/>
            <person name="Nolan M."/>
            <person name="Ohm R."/>
            <person name="Pangilinan J."/>
            <person name="Park H.-J."/>
            <person name="Ramirez L."/>
            <person name="Alfaro M."/>
            <person name="Sun H."/>
            <person name="Tritt A."/>
            <person name="Yoshinaga Y."/>
            <person name="Zwiers L.-H."/>
            <person name="Turgeon B."/>
            <person name="Goodwin S."/>
            <person name="Spatafora J."/>
            <person name="Crous P."/>
            <person name="Grigoriev I."/>
        </authorList>
    </citation>
    <scope>NUCLEOTIDE SEQUENCE</scope>
    <source>
        <strain evidence="2">CBS 207.26</strain>
    </source>
</reference>
<gene>
    <name evidence="2" type="ORF">K469DRAFT_451272</name>
</gene>
<evidence type="ECO:0000256" key="1">
    <source>
        <dbReference type="SAM" id="MobiDB-lite"/>
    </source>
</evidence>
<keyword evidence="3" id="KW-1185">Reference proteome</keyword>
<proteinExistence type="predicted"/>
<evidence type="ECO:0000313" key="2">
    <source>
        <dbReference type="EMBL" id="KAF2185321.1"/>
    </source>
</evidence>
<feature type="non-terminal residue" evidence="2">
    <location>
        <position position="112"/>
    </location>
</feature>
<protein>
    <submittedName>
        <fullName evidence="2">Uncharacterized protein</fullName>
    </submittedName>
</protein>
<name>A0A6A6E062_9PEZI</name>
<accession>A0A6A6E062</accession>
<feature type="compositionally biased region" description="Basic and acidic residues" evidence="1">
    <location>
        <begin position="38"/>
        <end position="57"/>
    </location>
</feature>
<feature type="region of interest" description="Disordered" evidence="1">
    <location>
        <begin position="38"/>
        <end position="66"/>
    </location>
</feature>
<evidence type="ECO:0000313" key="3">
    <source>
        <dbReference type="Proteomes" id="UP000800200"/>
    </source>
</evidence>
<sequence>AETTRRELSPATRGYIIGALEAGASAAQVATSKSLKPDTVRLTYRKRDDKPHQESRPRSGGLKSYSIRDERRVVRFVRANPKATWKSTMAGPNLDFSKRTYQSICEAYNITN</sequence>
<dbReference type="EMBL" id="ML994634">
    <property type="protein sequence ID" value="KAF2185321.1"/>
    <property type="molecule type" value="Genomic_DNA"/>
</dbReference>
<dbReference type="AlphaFoldDB" id="A0A6A6E062"/>
<feature type="non-terminal residue" evidence="2">
    <location>
        <position position="1"/>
    </location>
</feature>
<dbReference type="Proteomes" id="UP000800200">
    <property type="component" value="Unassembled WGS sequence"/>
</dbReference>